<dbReference type="InterPro" id="IPR041698">
    <property type="entry name" value="Methyltransf_25"/>
</dbReference>
<reference evidence="3 4" key="1">
    <citation type="submission" date="2018-06" db="EMBL/GenBank/DDBJ databases">
        <authorList>
            <consortium name="Pathogen Informatics"/>
            <person name="Doyle S."/>
        </authorList>
    </citation>
    <scope>NUCLEOTIDE SEQUENCE [LARGE SCALE GENOMIC DNA]</scope>
    <source>
        <strain evidence="3 4">NCTC5908</strain>
    </source>
</reference>
<evidence type="ECO:0000313" key="4">
    <source>
        <dbReference type="Proteomes" id="UP000253728"/>
    </source>
</evidence>
<sequence>MTKWDERYQTEDYIFGTEPNEFIARIQSYLPTSGRALDLATGEGRNGVFLALHGLETEGVDMSKVGLLKAQALARKQNVSFTTRLANIAEMDMPTAYYAVITSVFCHFMEPQRTQVMQRIVNALQPGGLFAGVFYHPDQIHYGTGGPGQVEMLGTLAQMQQALAGLEWLIAEHSVREMNEGNRHIGTSSVICLLGRKP</sequence>
<dbReference type="RefSeq" id="WP_005551622.1">
    <property type="nucleotide sequence ID" value="NZ_CAUTUO010000002.1"/>
</dbReference>
<evidence type="ECO:0000313" key="3">
    <source>
        <dbReference type="EMBL" id="SSZ29558.1"/>
    </source>
</evidence>
<dbReference type="GeneID" id="49636064"/>
<accession>A0A336N8Y2</accession>
<dbReference type="OMA" id="EGRNAIW"/>
<protein>
    <submittedName>
        <fullName evidence="3">Tellurite resistance protein TehB</fullName>
        <ecNumber evidence="3">2.1.1.-</ecNumber>
    </submittedName>
</protein>
<dbReference type="AlphaFoldDB" id="A0A336N8Y2"/>
<evidence type="ECO:0000259" key="2">
    <source>
        <dbReference type="Pfam" id="PF13649"/>
    </source>
</evidence>
<dbReference type="CDD" id="cd02440">
    <property type="entry name" value="AdoMet_MTases"/>
    <property type="match status" value="1"/>
</dbReference>
<dbReference type="InterPro" id="IPR029063">
    <property type="entry name" value="SAM-dependent_MTases_sf"/>
</dbReference>
<dbReference type="PANTHER" id="PTHR43861">
    <property type="entry name" value="TRANS-ACONITATE 2-METHYLTRANSFERASE-RELATED"/>
    <property type="match status" value="1"/>
</dbReference>
<dbReference type="Proteomes" id="UP000253728">
    <property type="component" value="Unassembled WGS sequence"/>
</dbReference>
<organism evidence="3 4">
    <name type="scientific">Aggregatibacter aphrophilus</name>
    <name type="common">Haemophilus aphrophilus</name>
    <dbReference type="NCBI Taxonomy" id="732"/>
    <lineage>
        <taxon>Bacteria</taxon>
        <taxon>Pseudomonadati</taxon>
        <taxon>Pseudomonadota</taxon>
        <taxon>Gammaproteobacteria</taxon>
        <taxon>Pasteurellales</taxon>
        <taxon>Pasteurellaceae</taxon>
        <taxon>Aggregatibacter</taxon>
    </lineage>
</organism>
<dbReference type="GO" id="GO:0008168">
    <property type="term" value="F:methyltransferase activity"/>
    <property type="evidence" value="ECO:0007669"/>
    <property type="project" value="UniProtKB-KW"/>
</dbReference>
<feature type="domain" description="Methyltransferase" evidence="2">
    <location>
        <begin position="37"/>
        <end position="128"/>
    </location>
</feature>
<dbReference type="Pfam" id="PF13649">
    <property type="entry name" value="Methyltransf_25"/>
    <property type="match status" value="1"/>
</dbReference>
<dbReference type="SUPFAM" id="SSF53335">
    <property type="entry name" value="S-adenosyl-L-methionine-dependent methyltransferases"/>
    <property type="match status" value="1"/>
</dbReference>
<name>A0A336N8Y2_AGGAP</name>
<keyword evidence="1 3" id="KW-0808">Transferase</keyword>
<dbReference type="SMR" id="A0A336N8Y2"/>
<gene>
    <name evidence="3" type="primary">tehB_1</name>
    <name evidence="3" type="ORF">NCTC5908_01361</name>
</gene>
<keyword evidence="3" id="KW-0489">Methyltransferase</keyword>
<dbReference type="EC" id="2.1.1.-" evidence="3"/>
<dbReference type="GO" id="GO:0032259">
    <property type="term" value="P:methylation"/>
    <property type="evidence" value="ECO:0007669"/>
    <property type="project" value="UniProtKB-KW"/>
</dbReference>
<proteinExistence type="predicted"/>
<dbReference type="EMBL" id="UFSP01000002">
    <property type="protein sequence ID" value="SSZ29558.1"/>
    <property type="molecule type" value="Genomic_DNA"/>
</dbReference>
<dbReference type="Gene3D" id="3.40.50.150">
    <property type="entry name" value="Vaccinia Virus protein VP39"/>
    <property type="match status" value="1"/>
</dbReference>
<evidence type="ECO:0000256" key="1">
    <source>
        <dbReference type="ARBA" id="ARBA00022679"/>
    </source>
</evidence>
<dbReference type="PANTHER" id="PTHR43861:SF3">
    <property type="entry name" value="PUTATIVE (AFU_ORTHOLOGUE AFUA_2G14390)-RELATED"/>
    <property type="match status" value="1"/>
</dbReference>